<keyword evidence="1" id="KW-0472">Membrane</keyword>
<organism evidence="2 3">
    <name type="scientific">Solemya pervernicosa gill symbiont</name>
    <dbReference type="NCBI Taxonomy" id="642797"/>
    <lineage>
        <taxon>Bacteria</taxon>
        <taxon>Pseudomonadati</taxon>
        <taxon>Pseudomonadota</taxon>
        <taxon>Gammaproteobacteria</taxon>
        <taxon>sulfur-oxidizing symbionts</taxon>
    </lineage>
</organism>
<dbReference type="Proteomes" id="UP000191110">
    <property type="component" value="Unassembled WGS sequence"/>
</dbReference>
<sequence>MPQENSPHQRLLRFFELLGDEAFDEGRREARAEARAQHPQLYPLLEQLEDDPMATSLPDGLSVDECLICFSGCYFSARSIIESSYRYRHAEQLIERAVEALDGVTGAINTDFIEVLREFARLQGAICNIDRGIYQSLASTMGMASTELGEGVERLLQLRTGLNGLEAELYDEHLASQLAAYHCYADAIKSVAELYGLRWGDGAVLQQAVDIKLPSIERALRELESMGARIMATDLAPHVPVLHRFAERQQADSSGKLCIEHGRMRIAYFASLHHNMMKPFAALMAETLAAGGTEGMSLKGLGASSLESDSMSDIWSGLASRDFIDTYSWQFPPLTLPFRGSELNFTVELTYFSMGIFVLNLSSDLSQLSVSGLRHAMSLGTPYAVDEQIRCEQSGEQFAFFEEFSDHALSLLSSELKLQLGEHLPEEARALNWNSSDNRFVSVRLERVVSDTGEQRHELDIEALQNHIGYPAIALPLREVRSAVDDWILRPAPDASENLAPLRYNENELMMVQRHGTVMALLQQPDWVREQAAESVEVAAAITNLFQLTNTVLGKHIRQLAVEGPQEKGEDGRKSLKRLQRHRKEMEAELDNLNRFERDIHWLLDIIQAGSMMTFPDHTRLMRAVFTEMEFESLRQRTNEIMAEVKQVHEQTMEGVTRIYDQVKNHLARRMNRILSAAMFLISIAAFKDMFDLFNEAELGLSISGFTQFVSIMALIVMAIVLMFRGINPEE</sequence>
<evidence type="ECO:0000313" key="2">
    <source>
        <dbReference type="EMBL" id="OOZ39145.1"/>
    </source>
</evidence>
<feature type="transmembrane region" description="Helical" evidence="1">
    <location>
        <begin position="703"/>
        <end position="724"/>
    </location>
</feature>
<comment type="caution">
    <text evidence="2">The sequence shown here is derived from an EMBL/GenBank/DDBJ whole genome shotgun (WGS) entry which is preliminary data.</text>
</comment>
<protein>
    <submittedName>
        <fullName evidence="2">Uncharacterized protein</fullName>
    </submittedName>
</protein>
<dbReference type="RefSeq" id="WP_078484450.1">
    <property type="nucleotide sequence ID" value="NZ_MPRL01000058.1"/>
</dbReference>
<evidence type="ECO:0000313" key="3">
    <source>
        <dbReference type="Proteomes" id="UP000191110"/>
    </source>
</evidence>
<evidence type="ECO:0000256" key="1">
    <source>
        <dbReference type="SAM" id="Phobius"/>
    </source>
</evidence>
<keyword evidence="3" id="KW-1185">Reference proteome</keyword>
<dbReference type="OrthoDB" id="6246086at2"/>
<dbReference type="EMBL" id="MPRL01000058">
    <property type="protein sequence ID" value="OOZ39145.1"/>
    <property type="molecule type" value="Genomic_DNA"/>
</dbReference>
<gene>
    <name evidence="2" type="ORF">BOW53_12650</name>
</gene>
<dbReference type="AlphaFoldDB" id="A0A1T2L217"/>
<name>A0A1T2L217_9GAMM</name>
<reference evidence="2 3" key="1">
    <citation type="submission" date="2016-11" db="EMBL/GenBank/DDBJ databases">
        <title>Mixed transmission modes and dynamic genome evolution in an obligate animal-bacterial symbiosis.</title>
        <authorList>
            <person name="Russell S.L."/>
            <person name="Corbett-Detig R.B."/>
            <person name="Cavanaugh C.M."/>
        </authorList>
    </citation>
    <scope>NUCLEOTIDE SEQUENCE [LARGE SCALE GENOMIC DNA]</scope>
    <source>
        <strain evidence="2">Sveles-Q1</strain>
    </source>
</reference>
<proteinExistence type="predicted"/>
<keyword evidence="1" id="KW-0812">Transmembrane</keyword>
<keyword evidence="1" id="KW-1133">Transmembrane helix</keyword>
<accession>A0A1T2L217</accession>